<dbReference type="Proteomes" id="UP000697995">
    <property type="component" value="Unassembled WGS sequence"/>
</dbReference>
<dbReference type="PANTHER" id="PTHR42928:SF5">
    <property type="entry name" value="BLR1237 PROTEIN"/>
    <property type="match status" value="1"/>
</dbReference>
<keyword evidence="2" id="KW-0732">Signal</keyword>
<sequence>MRRAMLRAALLLALAPGGAAAFPDRPVTVINPYATGSQADATARALAEGLSAQLGQPVVVVNREGASGVVGLRVLAASPPDGHTLAFSALVPLTIQPHLVRDTGLGPEAVAPICNVTENILGVMVRADSPWRDLRDMVATARQRPVTYGSPGPNSAPSIGIERIRKAAGGAFVHVAFRGDAASLLEVKAGRLDAAAIVVASGVPLARAGEMRLIGTFSLRRHPEFPEVPTAAEQGIEAVELSAAGLFAPRGTPAPVLARLEAACRAAIGTEGFAAMTQRWAVLPEYLDRAAFADRLRAHFEDHAAVLRALGVQPE</sequence>
<dbReference type="InterPro" id="IPR005064">
    <property type="entry name" value="BUG"/>
</dbReference>
<dbReference type="CDD" id="cd07012">
    <property type="entry name" value="PBP2_Bug_TTT"/>
    <property type="match status" value="1"/>
</dbReference>
<feature type="chain" id="PRO_5045126539" description="Tripartite tricarboxylate transporter substrate binding protein" evidence="2">
    <location>
        <begin position="22"/>
        <end position="315"/>
    </location>
</feature>
<evidence type="ECO:0000256" key="2">
    <source>
        <dbReference type="SAM" id="SignalP"/>
    </source>
</evidence>
<name>A0ABS1CV73_9PROT</name>
<proteinExistence type="inferred from homology"/>
<dbReference type="EMBL" id="NRSG01000049">
    <property type="protein sequence ID" value="MBK1658392.1"/>
    <property type="molecule type" value="Genomic_DNA"/>
</dbReference>
<dbReference type="RefSeq" id="WP_133219915.1">
    <property type="nucleotide sequence ID" value="NZ_SMOA01000052.1"/>
</dbReference>
<comment type="similarity">
    <text evidence="1">Belongs to the UPF0065 (bug) family.</text>
</comment>
<evidence type="ECO:0000256" key="1">
    <source>
        <dbReference type="ARBA" id="ARBA00006987"/>
    </source>
</evidence>
<dbReference type="Gene3D" id="3.40.190.10">
    <property type="entry name" value="Periplasmic binding protein-like II"/>
    <property type="match status" value="1"/>
</dbReference>
<dbReference type="PANTHER" id="PTHR42928">
    <property type="entry name" value="TRICARBOXYLATE-BINDING PROTEIN"/>
    <property type="match status" value="1"/>
</dbReference>
<dbReference type="SUPFAM" id="SSF53850">
    <property type="entry name" value="Periplasmic binding protein-like II"/>
    <property type="match status" value="1"/>
</dbReference>
<dbReference type="Gene3D" id="3.40.190.150">
    <property type="entry name" value="Bordetella uptake gene, domain 1"/>
    <property type="match status" value="1"/>
</dbReference>
<dbReference type="PIRSF" id="PIRSF017082">
    <property type="entry name" value="YflP"/>
    <property type="match status" value="1"/>
</dbReference>
<accession>A0ABS1CV73</accession>
<comment type="caution">
    <text evidence="3">The sequence shown here is derived from an EMBL/GenBank/DDBJ whole genome shotgun (WGS) entry which is preliminary data.</text>
</comment>
<gene>
    <name evidence="3" type="ORF">CKO45_09125</name>
</gene>
<evidence type="ECO:0008006" key="5">
    <source>
        <dbReference type="Google" id="ProtNLM"/>
    </source>
</evidence>
<evidence type="ECO:0000313" key="3">
    <source>
        <dbReference type="EMBL" id="MBK1658392.1"/>
    </source>
</evidence>
<dbReference type="InterPro" id="IPR042100">
    <property type="entry name" value="Bug_dom1"/>
</dbReference>
<dbReference type="Pfam" id="PF03401">
    <property type="entry name" value="TctC"/>
    <property type="match status" value="1"/>
</dbReference>
<evidence type="ECO:0000313" key="4">
    <source>
        <dbReference type="Proteomes" id="UP000697995"/>
    </source>
</evidence>
<reference evidence="3 4" key="1">
    <citation type="journal article" date="2020" name="Microorganisms">
        <title>Osmotic Adaptation and Compatible Solute Biosynthesis of Phototrophic Bacteria as Revealed from Genome Analyses.</title>
        <authorList>
            <person name="Imhoff J.F."/>
            <person name="Rahn T."/>
            <person name="Kunzel S."/>
            <person name="Keller A."/>
            <person name="Neulinger S.C."/>
        </authorList>
    </citation>
    <scope>NUCLEOTIDE SEQUENCE [LARGE SCALE GENOMIC DNA]</scope>
    <source>
        <strain evidence="3 4">DSM 15382</strain>
    </source>
</reference>
<organism evidence="3 4">
    <name type="scientific">Paracraurococcus ruber</name>
    <dbReference type="NCBI Taxonomy" id="77675"/>
    <lineage>
        <taxon>Bacteria</taxon>
        <taxon>Pseudomonadati</taxon>
        <taxon>Pseudomonadota</taxon>
        <taxon>Alphaproteobacteria</taxon>
        <taxon>Acetobacterales</taxon>
        <taxon>Roseomonadaceae</taxon>
        <taxon>Paracraurococcus</taxon>
    </lineage>
</organism>
<keyword evidence="4" id="KW-1185">Reference proteome</keyword>
<feature type="signal peptide" evidence="2">
    <location>
        <begin position="1"/>
        <end position="21"/>
    </location>
</feature>
<protein>
    <recommendedName>
        <fullName evidence="5">Tripartite tricarboxylate transporter substrate binding protein</fullName>
    </recommendedName>
</protein>